<evidence type="ECO:0000256" key="1">
    <source>
        <dbReference type="SAM" id="Phobius"/>
    </source>
</evidence>
<keyword evidence="1" id="KW-1133">Transmembrane helix</keyword>
<dbReference type="HOGENOM" id="CLU_2570798_0_0_0"/>
<dbReference type="AlphaFoldDB" id="A9BFR9"/>
<keyword evidence="1" id="KW-0472">Membrane</keyword>
<sequence length="81" mass="9156">MRILEVDKTLENHMEKSIINSEGRFILNYVGGSKMKKVLVIVIMMVMFSLGIITFGGDDKDAVKTNMLETGAMMNIIKESW</sequence>
<keyword evidence="3" id="KW-1185">Reference proteome</keyword>
<gene>
    <name evidence="2" type="ordered locus">Pmob_0690</name>
</gene>
<evidence type="ECO:0000313" key="2">
    <source>
        <dbReference type="EMBL" id="ABX31415.1"/>
    </source>
</evidence>
<dbReference type="EMBL" id="CP000879">
    <property type="protein sequence ID" value="ABX31415.1"/>
    <property type="molecule type" value="Genomic_DNA"/>
</dbReference>
<reference evidence="2" key="1">
    <citation type="submission" date="2007-11" db="EMBL/GenBank/DDBJ databases">
        <title>Complete sequence of Petroga mobilis SJ95.</title>
        <authorList>
            <consortium name="US DOE Joint Genome Institute"/>
            <person name="Copeland A."/>
            <person name="Lucas S."/>
            <person name="Lapidus A."/>
            <person name="Barry K."/>
            <person name="Glavina del Rio T."/>
            <person name="Dalin E."/>
            <person name="Tice H."/>
            <person name="Pitluck S."/>
            <person name="Meincke L."/>
            <person name="Brettin T."/>
            <person name="Bruce D."/>
            <person name="Detter J.C."/>
            <person name="Han C."/>
            <person name="Kuske C.R."/>
            <person name="Schmutz J."/>
            <person name="Larimer F."/>
            <person name="Land M."/>
            <person name="Hauser L."/>
            <person name="Kyrpides N."/>
            <person name="Mikhailova N."/>
            <person name="Noll K."/>
            <person name="Richardson P."/>
        </authorList>
    </citation>
    <scope>NUCLEOTIDE SEQUENCE [LARGE SCALE GENOMIC DNA]</scope>
    <source>
        <strain evidence="2">SJ95</strain>
    </source>
</reference>
<name>A9BFR9_PETMO</name>
<dbReference type="KEGG" id="pmo:Pmob_0690"/>
<accession>A9BFR9</accession>
<evidence type="ECO:0000313" key="3">
    <source>
        <dbReference type="Proteomes" id="UP000000789"/>
    </source>
</evidence>
<feature type="transmembrane region" description="Helical" evidence="1">
    <location>
        <begin position="38"/>
        <end position="57"/>
    </location>
</feature>
<proteinExistence type="predicted"/>
<organism evidence="2 3">
    <name type="scientific">Petrotoga mobilis (strain DSM 10674 / SJ95)</name>
    <dbReference type="NCBI Taxonomy" id="403833"/>
    <lineage>
        <taxon>Bacteria</taxon>
        <taxon>Thermotogati</taxon>
        <taxon>Thermotogota</taxon>
        <taxon>Thermotogae</taxon>
        <taxon>Petrotogales</taxon>
        <taxon>Petrotogaceae</taxon>
        <taxon>Petrotoga</taxon>
    </lineage>
</organism>
<protein>
    <submittedName>
        <fullName evidence="2">Uncharacterized protein</fullName>
    </submittedName>
</protein>
<keyword evidence="1" id="KW-0812">Transmembrane</keyword>
<dbReference type="Proteomes" id="UP000000789">
    <property type="component" value="Chromosome"/>
</dbReference>